<dbReference type="EMBL" id="LGRB01000010">
    <property type="protein sequence ID" value="OCT50240.1"/>
    <property type="molecule type" value="Genomic_DNA"/>
</dbReference>
<accession>A0A1C1CP15</accession>
<dbReference type="PANTHER" id="PTHR47424">
    <property type="entry name" value="REGULATORY PROTEIN GAL4"/>
    <property type="match status" value="1"/>
</dbReference>
<dbReference type="Pfam" id="PF00172">
    <property type="entry name" value="Zn_clus"/>
    <property type="match status" value="1"/>
</dbReference>
<evidence type="ECO:0000256" key="2">
    <source>
        <dbReference type="ARBA" id="ARBA00023015"/>
    </source>
</evidence>
<keyword evidence="3" id="KW-0238">DNA-binding</keyword>
<dbReference type="VEuPathDB" id="FungiDB:G647_04136"/>
<dbReference type="SUPFAM" id="SSF57701">
    <property type="entry name" value="Zn2/Cys6 DNA-binding domain"/>
    <property type="match status" value="1"/>
</dbReference>
<dbReference type="GO" id="GO:0008270">
    <property type="term" value="F:zinc ion binding"/>
    <property type="evidence" value="ECO:0007669"/>
    <property type="project" value="InterPro"/>
</dbReference>
<gene>
    <name evidence="7" type="ORF">CLCR_06781</name>
</gene>
<dbReference type="InterPro" id="IPR036864">
    <property type="entry name" value="Zn2-C6_fun-type_DNA-bd_sf"/>
</dbReference>
<evidence type="ECO:0000259" key="6">
    <source>
        <dbReference type="PROSITE" id="PS50048"/>
    </source>
</evidence>
<keyword evidence="5" id="KW-0539">Nucleus</keyword>
<dbReference type="PANTHER" id="PTHR47424:SF9">
    <property type="entry name" value="TAH-2"/>
    <property type="match status" value="1"/>
</dbReference>
<evidence type="ECO:0000256" key="4">
    <source>
        <dbReference type="ARBA" id="ARBA00023163"/>
    </source>
</evidence>
<dbReference type="Proteomes" id="UP000094526">
    <property type="component" value="Unassembled WGS sequence"/>
</dbReference>
<dbReference type="GO" id="GO:0000978">
    <property type="term" value="F:RNA polymerase II cis-regulatory region sequence-specific DNA binding"/>
    <property type="evidence" value="ECO:0007669"/>
    <property type="project" value="TreeGrafter"/>
</dbReference>
<name>A0A1C1CP15_9EURO</name>
<evidence type="ECO:0000313" key="7">
    <source>
        <dbReference type="EMBL" id="OCT50240.1"/>
    </source>
</evidence>
<dbReference type="GO" id="GO:0000435">
    <property type="term" value="P:positive regulation of transcription from RNA polymerase II promoter by galactose"/>
    <property type="evidence" value="ECO:0007669"/>
    <property type="project" value="TreeGrafter"/>
</dbReference>
<organism evidence="7 8">
    <name type="scientific">Cladophialophora carrionii</name>
    <dbReference type="NCBI Taxonomy" id="86049"/>
    <lineage>
        <taxon>Eukaryota</taxon>
        <taxon>Fungi</taxon>
        <taxon>Dikarya</taxon>
        <taxon>Ascomycota</taxon>
        <taxon>Pezizomycotina</taxon>
        <taxon>Eurotiomycetes</taxon>
        <taxon>Chaetothyriomycetidae</taxon>
        <taxon>Chaetothyriales</taxon>
        <taxon>Herpotrichiellaceae</taxon>
        <taxon>Cladophialophora</taxon>
    </lineage>
</organism>
<dbReference type="InterPro" id="IPR007219">
    <property type="entry name" value="XnlR_reg_dom"/>
</dbReference>
<evidence type="ECO:0000256" key="5">
    <source>
        <dbReference type="ARBA" id="ARBA00023242"/>
    </source>
</evidence>
<dbReference type="InterPro" id="IPR051127">
    <property type="entry name" value="Fungal_SecMet_Regulators"/>
</dbReference>
<evidence type="ECO:0000256" key="3">
    <source>
        <dbReference type="ARBA" id="ARBA00023125"/>
    </source>
</evidence>
<evidence type="ECO:0000313" key="8">
    <source>
        <dbReference type="Proteomes" id="UP000094526"/>
    </source>
</evidence>
<dbReference type="SMART" id="SM00066">
    <property type="entry name" value="GAL4"/>
    <property type="match status" value="1"/>
</dbReference>
<dbReference type="CDD" id="cd00067">
    <property type="entry name" value="GAL4"/>
    <property type="match status" value="1"/>
</dbReference>
<dbReference type="GO" id="GO:0000981">
    <property type="term" value="F:DNA-binding transcription factor activity, RNA polymerase II-specific"/>
    <property type="evidence" value="ECO:0007669"/>
    <property type="project" value="InterPro"/>
</dbReference>
<dbReference type="PROSITE" id="PS00463">
    <property type="entry name" value="ZN2_CY6_FUNGAL_1"/>
    <property type="match status" value="1"/>
</dbReference>
<keyword evidence="4" id="KW-0804">Transcription</keyword>
<keyword evidence="1" id="KW-0479">Metal-binding</keyword>
<evidence type="ECO:0000256" key="1">
    <source>
        <dbReference type="ARBA" id="ARBA00022723"/>
    </source>
</evidence>
<keyword evidence="8" id="KW-1185">Reference proteome</keyword>
<dbReference type="InterPro" id="IPR001138">
    <property type="entry name" value="Zn2Cys6_DnaBD"/>
</dbReference>
<dbReference type="AlphaFoldDB" id="A0A1C1CP15"/>
<protein>
    <submittedName>
        <fullName evidence="7">Fungal specific transcription factor domain protein</fullName>
    </submittedName>
</protein>
<dbReference type="CDD" id="cd12148">
    <property type="entry name" value="fungal_TF_MHR"/>
    <property type="match status" value="1"/>
</dbReference>
<dbReference type="Gene3D" id="4.10.240.10">
    <property type="entry name" value="Zn(2)-C6 fungal-type DNA-binding domain"/>
    <property type="match status" value="1"/>
</dbReference>
<dbReference type="GO" id="GO:0005634">
    <property type="term" value="C:nucleus"/>
    <property type="evidence" value="ECO:0007669"/>
    <property type="project" value="TreeGrafter"/>
</dbReference>
<dbReference type="GO" id="GO:0006351">
    <property type="term" value="P:DNA-templated transcription"/>
    <property type="evidence" value="ECO:0007669"/>
    <property type="project" value="InterPro"/>
</dbReference>
<reference evidence="8" key="1">
    <citation type="submission" date="2015-07" db="EMBL/GenBank/DDBJ databases">
        <authorList>
            <person name="Teixeira M.M."/>
            <person name="Souza R.C."/>
            <person name="Almeida L.G."/>
            <person name="Vicente V.A."/>
            <person name="de Hoog S."/>
            <person name="Bocca A.L."/>
            <person name="de Almeida S.R."/>
            <person name="Vasconcelos A.T."/>
            <person name="Felipe M.S."/>
        </authorList>
    </citation>
    <scope>NUCLEOTIDE SEQUENCE [LARGE SCALE GENOMIC DNA]</scope>
    <source>
        <strain evidence="8">KSF</strain>
    </source>
</reference>
<dbReference type="OrthoDB" id="47007at2759"/>
<dbReference type="Pfam" id="PF04082">
    <property type="entry name" value="Fungal_trans"/>
    <property type="match status" value="1"/>
</dbReference>
<keyword evidence="2" id="KW-0805">Transcription regulation</keyword>
<proteinExistence type="predicted"/>
<comment type="caution">
    <text evidence="7">The sequence shown here is derived from an EMBL/GenBank/DDBJ whole genome shotgun (WGS) entry which is preliminary data.</text>
</comment>
<dbReference type="SMART" id="SM00906">
    <property type="entry name" value="Fungal_trans"/>
    <property type="match status" value="1"/>
</dbReference>
<sequence>MPTKRITESERRRCVKACDPCKRRKERCSGARPCNRCVVRSTEDQCQFTEARPPSKASERLTLARRDDASAVLAIDFLTARRDDDQSALPSLSPATFSIGTGAESPRLTRDHRGGYVFIGDSASMSLLQDVRRLVSMFVSDCAFVNDHNQNVMLESLPLGRLTPHPLGLLVEPARPSLEAARVLVSRYCWTTSCFLDLFDESDLLERLPSWISAPNASSDPSNMIFHLILAIGLQSCNDDNDDLAESHFKYAKCALLSNLLEDPSITVVQAHALIVLYLIAAAQRNAACMYLGLAVQGAHALGLHRGDAAAFFSPHEFRVRERLWKTLRTLDGHLSYSLGRPILTVELRDPEPKTGYSSLAGLTNIFSTIMQEVYDKRRISADTLGKVTRLHRNWTRRLSEGLTNDGIPESTEIMVSGVMRPNIGLFHVKSAYYLTIILMTRHCLLDQAQARVQRAGSQRRISVMLPNTDVLVEACVSAAMGIVQIYQVMKNLDDRPKRLPLLVHSTFQAALVLGIAYFAELDTKTLMEKTLRTAHDLLALFGKHDPLAQKSALIVEKLLEACELYAETGAAKSRQQQAQRVMHLFGDVDNHHLRSGDEGTALPRSHLRVDRCAGETAPAAVDASLQPLSQLEPIVAPGAFSEDSRDRQSELFPLASVDSNDSRRFVPDTFEFEFDDMGGFFMDLDQTIIV</sequence>
<dbReference type="PROSITE" id="PS50048">
    <property type="entry name" value="ZN2_CY6_FUNGAL_2"/>
    <property type="match status" value="1"/>
</dbReference>
<feature type="domain" description="Zn(2)-C6 fungal-type" evidence="6">
    <location>
        <begin position="17"/>
        <end position="48"/>
    </location>
</feature>
<dbReference type="STRING" id="86049.A0A1C1CP15"/>
<dbReference type="VEuPathDB" id="FungiDB:CLCR_06781"/>